<dbReference type="PANTHER" id="PTHR42879">
    <property type="entry name" value="3-OXOACYL-(ACYL-CARRIER-PROTEIN) REDUCTASE"/>
    <property type="match status" value="1"/>
</dbReference>
<dbReference type="InterPro" id="IPR002347">
    <property type="entry name" value="SDR_fam"/>
</dbReference>
<reference evidence="2 3" key="1">
    <citation type="submission" date="2018-06" db="EMBL/GenBank/DDBJ databases">
        <authorList>
            <consortium name="Pathogen Informatics"/>
            <person name="Doyle S."/>
        </authorList>
    </citation>
    <scope>NUCLEOTIDE SEQUENCE [LARGE SCALE GENOMIC DNA]</scope>
    <source>
        <strain evidence="2 3">NCTC10911</strain>
    </source>
</reference>
<dbReference type="Gene3D" id="3.40.50.720">
    <property type="entry name" value="NAD(P)-binding Rossmann-like Domain"/>
    <property type="match status" value="1"/>
</dbReference>
<dbReference type="SUPFAM" id="SSF51735">
    <property type="entry name" value="NAD(P)-binding Rossmann-fold domains"/>
    <property type="match status" value="1"/>
</dbReference>
<comment type="similarity">
    <text evidence="1">Belongs to the short-chain dehydrogenases/reductases (SDR) family.</text>
</comment>
<dbReference type="EC" id="1.1.1.100" evidence="2"/>
<organism evidence="2 3">
    <name type="scientific">Bordetella pertussis</name>
    <dbReference type="NCBI Taxonomy" id="520"/>
    <lineage>
        <taxon>Bacteria</taxon>
        <taxon>Pseudomonadati</taxon>
        <taxon>Pseudomonadota</taxon>
        <taxon>Betaproteobacteria</taxon>
        <taxon>Burkholderiales</taxon>
        <taxon>Alcaligenaceae</taxon>
        <taxon>Bordetella</taxon>
    </lineage>
</organism>
<protein>
    <submittedName>
        <fullName evidence="2">3-oxoacyl-[acyl-carrier-protein] reductase FabG</fullName>
        <ecNumber evidence="2">1.1.1.100</ecNumber>
    </submittedName>
</protein>
<proteinExistence type="inferred from homology"/>
<dbReference type="OMA" id="ANCKAIN"/>
<dbReference type="InterPro" id="IPR050259">
    <property type="entry name" value="SDR"/>
</dbReference>
<sequence length="270" mass="28564">MDLGIAGRTALVFGGSRGMGRACARQLALEGVKVTLAARTAQTLEQAAAQITREAGIGVGWVAADLTRAEGREAALAACPAPDILINNADGPLPGDFRDWSRDDWISALDAMMLGPIDMIRRVVDGMTQRGFGRIVNIVSRSVKAPHAELGLSNGARSGLIGFVAGLARQTVRHNVTINNLLPGAFATDAQVRHIQGLVEQSGQPFEKLWEERGRANPAGRYGQPEELGALCAYICSMHTGYMTDQNILIDGGGLSRHLLTRTRGAGAAA</sequence>
<evidence type="ECO:0000313" key="2">
    <source>
        <dbReference type="EMBL" id="SUV66395.1"/>
    </source>
</evidence>
<dbReference type="PANTHER" id="PTHR42879:SF6">
    <property type="entry name" value="NADPH-DEPENDENT REDUCTASE BACG"/>
    <property type="match status" value="1"/>
</dbReference>
<dbReference type="AlphaFoldDB" id="A0A0E8E7Z8"/>
<dbReference type="GO" id="GO:0004316">
    <property type="term" value="F:3-oxoacyl-[acyl-carrier-protein] reductase (NADPH) activity"/>
    <property type="evidence" value="ECO:0007669"/>
    <property type="project" value="UniProtKB-EC"/>
</dbReference>
<accession>A0A0E8E7Z8</accession>
<dbReference type="PRINTS" id="PR00081">
    <property type="entry name" value="GDHRDH"/>
</dbReference>
<name>A0A0E8E7Z8_BORPT</name>
<gene>
    <name evidence="2" type="primary">fabG_20</name>
    <name evidence="2" type="ORF">NCTC10911_03446</name>
</gene>
<dbReference type="EMBL" id="UFTT01000002">
    <property type="protein sequence ID" value="SUV66395.1"/>
    <property type="molecule type" value="Genomic_DNA"/>
</dbReference>
<evidence type="ECO:0000256" key="1">
    <source>
        <dbReference type="ARBA" id="ARBA00006484"/>
    </source>
</evidence>
<evidence type="ECO:0000313" key="3">
    <source>
        <dbReference type="Proteomes" id="UP000255014"/>
    </source>
</evidence>
<dbReference type="InterPro" id="IPR036291">
    <property type="entry name" value="NAD(P)-bd_dom_sf"/>
</dbReference>
<dbReference type="Pfam" id="PF00106">
    <property type="entry name" value="adh_short"/>
    <property type="match status" value="1"/>
</dbReference>
<keyword evidence="2" id="KW-0560">Oxidoreductase</keyword>
<dbReference type="Proteomes" id="UP000255014">
    <property type="component" value="Unassembled WGS sequence"/>
</dbReference>